<dbReference type="Proteomes" id="UP000321514">
    <property type="component" value="Unassembled WGS sequence"/>
</dbReference>
<dbReference type="InterPro" id="IPR036116">
    <property type="entry name" value="FN3_sf"/>
</dbReference>
<comment type="caution">
    <text evidence="1">The sequence shown here is derived from an EMBL/GenBank/DDBJ whole genome shotgun (WGS) entry which is preliminary data.</text>
</comment>
<evidence type="ECO:0000313" key="3">
    <source>
        <dbReference type="Proteomes" id="UP000183760"/>
    </source>
</evidence>
<dbReference type="PROSITE" id="PS51257">
    <property type="entry name" value="PROKAR_LIPOPROTEIN"/>
    <property type="match status" value="1"/>
</dbReference>
<gene>
    <name evidence="1" type="ORF">MFU01_08040</name>
    <name evidence="2" type="ORF">SAMN05443572_101685</name>
</gene>
<name>A0A511SW43_MYXFU</name>
<dbReference type="OrthoDB" id="5379943at2"/>
<sequence length="540" mass="57505">MKSPRLSFLLGATCVAWLVGCGSGSPESNGLGAGLEAVDTDTDSAGDGTWMGEPIAEGCAPDGGVPEGVVVVKSTTRFHTSVGIAEREEDLSADPPEILVPTGSTFALHLGSPGRGGWVFTGIPQGPYYLRAGSTFFISSANHVDIGGNRLGRADARYADVVSSPLQVNLLNLAPWQSWRSSLQPGSSLQLISGQVALYSTVNVFDFVPDGATSIVTSNAVLDSGLGDLPVFEANKGDRLYINQLSEFTAGFLPDGRKLGYTAVERSVEVGAFDFAPDGVTPMPVTGLLQPARMREFPIEWRVPDFARLASQVHPNAQPGVPRLDLVPGPHGLREGWVGYSGELLTLSLPRGVVYDLTARLKFGNPYPSNWGVVGGLSYSFRNQEPLPDGSGRLGSITGHYSEWDALDNLIAGPLVPKLSPPRAFTIDGVPASVPRRVGTASPVLEWAPPEFGAPNAYHVSIHRVDPDFGLALTWWSIYMPGSITQVRLPPDILEPGTTYIATVSAMDSPNLAIETAPFRTLALLPYRGFDTKSSYFTTP</sequence>
<proteinExistence type="predicted"/>
<reference evidence="2 3" key="1">
    <citation type="submission" date="2016-10" db="EMBL/GenBank/DDBJ databases">
        <authorList>
            <person name="Varghese N."/>
            <person name="Submissions S."/>
        </authorList>
    </citation>
    <scope>NUCLEOTIDE SEQUENCE [LARGE SCALE GENOMIC DNA]</scope>
    <source>
        <strain evidence="2 3">DSM 16525</strain>
    </source>
</reference>
<dbReference type="EMBL" id="BJXR01000012">
    <property type="protein sequence ID" value="GEN05767.1"/>
    <property type="molecule type" value="Genomic_DNA"/>
</dbReference>
<protein>
    <recommendedName>
        <fullName evidence="5">Fibronectin type-III domain-containing protein</fullName>
    </recommendedName>
</protein>
<dbReference type="Proteomes" id="UP000183760">
    <property type="component" value="Unassembled WGS sequence"/>
</dbReference>
<evidence type="ECO:0000313" key="2">
    <source>
        <dbReference type="EMBL" id="SES95736.1"/>
    </source>
</evidence>
<dbReference type="EMBL" id="FOIB01000001">
    <property type="protein sequence ID" value="SES95736.1"/>
    <property type="molecule type" value="Genomic_DNA"/>
</dbReference>
<dbReference type="SUPFAM" id="SSF49265">
    <property type="entry name" value="Fibronectin type III"/>
    <property type="match status" value="1"/>
</dbReference>
<dbReference type="AlphaFoldDB" id="A0A511SW43"/>
<evidence type="ECO:0000313" key="1">
    <source>
        <dbReference type="EMBL" id="GEN05767.1"/>
    </source>
</evidence>
<keyword evidence="3" id="KW-1185">Reference proteome</keyword>
<evidence type="ECO:0000313" key="4">
    <source>
        <dbReference type="Proteomes" id="UP000321514"/>
    </source>
</evidence>
<evidence type="ECO:0008006" key="5">
    <source>
        <dbReference type="Google" id="ProtNLM"/>
    </source>
</evidence>
<organism evidence="1 4">
    <name type="scientific">Myxococcus fulvus</name>
    <dbReference type="NCBI Taxonomy" id="33"/>
    <lineage>
        <taxon>Bacteria</taxon>
        <taxon>Pseudomonadati</taxon>
        <taxon>Myxococcota</taxon>
        <taxon>Myxococcia</taxon>
        <taxon>Myxococcales</taxon>
        <taxon>Cystobacterineae</taxon>
        <taxon>Myxococcaceae</taxon>
        <taxon>Myxococcus</taxon>
    </lineage>
</organism>
<dbReference type="RefSeq" id="WP_074948965.1">
    <property type="nucleotide sequence ID" value="NZ_BJXR01000012.1"/>
</dbReference>
<accession>A0A511SW43</accession>
<reference evidence="1 4" key="2">
    <citation type="submission" date="2019-07" db="EMBL/GenBank/DDBJ databases">
        <title>Whole genome shotgun sequence of Myxococcus fulvus NBRC 100333.</title>
        <authorList>
            <person name="Hosoyama A."/>
            <person name="Uohara A."/>
            <person name="Ohji S."/>
            <person name="Ichikawa N."/>
        </authorList>
    </citation>
    <scope>NUCLEOTIDE SEQUENCE [LARGE SCALE GENOMIC DNA]</scope>
    <source>
        <strain evidence="1 4">NBRC 100333</strain>
    </source>
</reference>